<feature type="domain" description="Saposin B-type" evidence="14">
    <location>
        <begin position="161"/>
        <end position="245"/>
    </location>
</feature>
<evidence type="ECO:0000256" key="9">
    <source>
        <dbReference type="ARBA" id="ARBA00023157"/>
    </source>
</evidence>
<dbReference type="CDD" id="cd00842">
    <property type="entry name" value="MPP_ASMase"/>
    <property type="match status" value="1"/>
</dbReference>
<dbReference type="GO" id="GO:0004767">
    <property type="term" value="F:sphingomyelin phosphodiesterase activity"/>
    <property type="evidence" value="ECO:0007669"/>
    <property type="project" value="UniProtKB-EC"/>
</dbReference>
<dbReference type="GO" id="GO:0016798">
    <property type="term" value="F:hydrolase activity, acting on glycosyl bonds"/>
    <property type="evidence" value="ECO:0007669"/>
    <property type="project" value="UniProtKB-KW"/>
</dbReference>
<evidence type="ECO:0000313" key="16">
    <source>
        <dbReference type="Proteomes" id="UP000735302"/>
    </source>
</evidence>
<organism evidence="15 16">
    <name type="scientific">Plakobranchus ocellatus</name>
    <dbReference type="NCBI Taxonomy" id="259542"/>
    <lineage>
        <taxon>Eukaryota</taxon>
        <taxon>Metazoa</taxon>
        <taxon>Spiralia</taxon>
        <taxon>Lophotrochozoa</taxon>
        <taxon>Mollusca</taxon>
        <taxon>Gastropoda</taxon>
        <taxon>Heterobranchia</taxon>
        <taxon>Euthyneura</taxon>
        <taxon>Panpulmonata</taxon>
        <taxon>Sacoglossa</taxon>
        <taxon>Placobranchoidea</taxon>
        <taxon>Plakobranchidae</taxon>
        <taxon>Plakobranchus</taxon>
    </lineage>
</organism>
<comment type="subcellular location">
    <subcellularLocation>
        <location evidence="2">Secreted</location>
    </subcellularLocation>
</comment>
<dbReference type="EMBL" id="BLXT01002714">
    <property type="protein sequence ID" value="GFN96995.1"/>
    <property type="molecule type" value="Genomic_DNA"/>
</dbReference>
<evidence type="ECO:0000256" key="7">
    <source>
        <dbReference type="ARBA" id="ARBA00022801"/>
    </source>
</evidence>
<feature type="signal peptide" evidence="13">
    <location>
        <begin position="1"/>
        <end position="23"/>
    </location>
</feature>
<evidence type="ECO:0000256" key="13">
    <source>
        <dbReference type="SAM" id="SignalP"/>
    </source>
</evidence>
<evidence type="ECO:0000313" key="15">
    <source>
        <dbReference type="EMBL" id="GFN96995.1"/>
    </source>
</evidence>
<keyword evidence="5" id="KW-0479">Metal-binding</keyword>
<dbReference type="InterPro" id="IPR041805">
    <property type="entry name" value="ASMase/PPN1_MPP"/>
</dbReference>
<comment type="caution">
    <text evidence="15">The sequence shown here is derived from an EMBL/GenBank/DDBJ whole genome shotgun (WGS) entry which is preliminary data.</text>
</comment>
<keyword evidence="9" id="KW-1015">Disulfide bond</keyword>
<dbReference type="InterPro" id="IPR029052">
    <property type="entry name" value="Metallo-depent_PP-like"/>
</dbReference>
<comment type="cofactor">
    <cofactor evidence="1">
        <name>Zn(2+)</name>
        <dbReference type="ChEBI" id="CHEBI:29105"/>
    </cofactor>
</comment>
<reference evidence="15 16" key="1">
    <citation type="journal article" date="2021" name="Elife">
        <title>Chloroplast acquisition without the gene transfer in kleptoplastic sea slugs, Plakobranchus ocellatus.</title>
        <authorList>
            <person name="Maeda T."/>
            <person name="Takahashi S."/>
            <person name="Yoshida T."/>
            <person name="Shimamura S."/>
            <person name="Takaki Y."/>
            <person name="Nagai Y."/>
            <person name="Toyoda A."/>
            <person name="Suzuki Y."/>
            <person name="Arimoto A."/>
            <person name="Ishii H."/>
            <person name="Satoh N."/>
            <person name="Nishiyama T."/>
            <person name="Hasebe M."/>
            <person name="Maruyama T."/>
            <person name="Minagawa J."/>
            <person name="Obokata J."/>
            <person name="Shigenobu S."/>
        </authorList>
    </citation>
    <scope>NUCLEOTIDE SEQUENCE [LARGE SCALE GENOMIC DNA]</scope>
</reference>
<evidence type="ECO:0000256" key="5">
    <source>
        <dbReference type="ARBA" id="ARBA00022723"/>
    </source>
</evidence>
<evidence type="ECO:0000256" key="12">
    <source>
        <dbReference type="ARBA" id="ARBA00047268"/>
    </source>
</evidence>
<proteinExistence type="inferred from homology"/>
<keyword evidence="4" id="KW-0964">Secreted</keyword>
<dbReference type="GO" id="GO:0016020">
    <property type="term" value="C:membrane"/>
    <property type="evidence" value="ECO:0007669"/>
    <property type="project" value="GOC"/>
</dbReference>
<keyword evidence="10" id="KW-0325">Glycoprotein</keyword>
<keyword evidence="8" id="KW-0862">Zinc</keyword>
<dbReference type="Gene3D" id="1.10.225.10">
    <property type="entry name" value="Saposin-like"/>
    <property type="match status" value="1"/>
</dbReference>
<dbReference type="GO" id="GO:0046872">
    <property type="term" value="F:metal ion binding"/>
    <property type="evidence" value="ECO:0007669"/>
    <property type="project" value="UniProtKB-KW"/>
</dbReference>
<dbReference type="SUPFAM" id="SSF56300">
    <property type="entry name" value="Metallo-dependent phosphatases"/>
    <property type="match status" value="1"/>
</dbReference>
<dbReference type="Gene3D" id="3.60.21.10">
    <property type="match status" value="2"/>
</dbReference>
<dbReference type="PANTHER" id="PTHR10340">
    <property type="entry name" value="SPHINGOMYELIN PHOSPHODIESTERASE"/>
    <property type="match status" value="1"/>
</dbReference>
<keyword evidence="11" id="KW-0326">Glycosidase</keyword>
<dbReference type="Proteomes" id="UP000735302">
    <property type="component" value="Unassembled WGS sequence"/>
</dbReference>
<evidence type="ECO:0000256" key="10">
    <source>
        <dbReference type="ARBA" id="ARBA00023180"/>
    </source>
</evidence>
<evidence type="ECO:0000256" key="11">
    <source>
        <dbReference type="ARBA" id="ARBA00023295"/>
    </source>
</evidence>
<comment type="similarity">
    <text evidence="3">Belongs to the acid sphingomyelinase family.</text>
</comment>
<keyword evidence="6 13" id="KW-0732">Signal</keyword>
<protein>
    <submittedName>
        <fullName evidence="15">Sphingomyelin phosphodiesterase</fullName>
    </submittedName>
</protein>
<evidence type="ECO:0000256" key="3">
    <source>
        <dbReference type="ARBA" id="ARBA00008234"/>
    </source>
</evidence>
<dbReference type="InterPro" id="IPR008139">
    <property type="entry name" value="SaposinB_dom"/>
</dbReference>
<dbReference type="GO" id="GO:0046513">
    <property type="term" value="P:ceramide biosynthetic process"/>
    <property type="evidence" value="ECO:0007669"/>
    <property type="project" value="UniProtKB-ARBA"/>
</dbReference>
<gene>
    <name evidence="15" type="ORF">PoB_002350100</name>
</gene>
<dbReference type="Pfam" id="PF19272">
    <property type="entry name" value="ASMase_C"/>
    <property type="match status" value="1"/>
</dbReference>
<dbReference type="PANTHER" id="PTHR10340:SF34">
    <property type="entry name" value="SPHINGOMYELIN PHOSPHODIESTERASE"/>
    <property type="match status" value="1"/>
</dbReference>
<dbReference type="Pfam" id="PF00149">
    <property type="entry name" value="Metallophos"/>
    <property type="match status" value="1"/>
</dbReference>
<evidence type="ECO:0000259" key="14">
    <source>
        <dbReference type="PROSITE" id="PS50015"/>
    </source>
</evidence>
<evidence type="ECO:0000256" key="1">
    <source>
        <dbReference type="ARBA" id="ARBA00001947"/>
    </source>
</evidence>
<dbReference type="SUPFAM" id="SSF47862">
    <property type="entry name" value="Saposin"/>
    <property type="match status" value="1"/>
</dbReference>
<evidence type="ECO:0000256" key="6">
    <source>
        <dbReference type="ARBA" id="ARBA00022729"/>
    </source>
</evidence>
<evidence type="ECO:0000256" key="8">
    <source>
        <dbReference type="ARBA" id="ARBA00022833"/>
    </source>
</evidence>
<dbReference type="InterPro" id="IPR011001">
    <property type="entry name" value="Saposin-like"/>
</dbReference>
<feature type="chain" id="PRO_5043371565" evidence="13">
    <location>
        <begin position="24"/>
        <end position="698"/>
    </location>
</feature>
<accession>A0AAV3ZCN4</accession>
<evidence type="ECO:0000256" key="2">
    <source>
        <dbReference type="ARBA" id="ARBA00004613"/>
    </source>
</evidence>
<comment type="catalytic activity">
    <reaction evidence="12">
        <text>a sphingomyelin + H2O = phosphocholine + an N-acylsphing-4-enine + H(+)</text>
        <dbReference type="Rhea" id="RHEA:19253"/>
        <dbReference type="ChEBI" id="CHEBI:15377"/>
        <dbReference type="ChEBI" id="CHEBI:15378"/>
        <dbReference type="ChEBI" id="CHEBI:17636"/>
        <dbReference type="ChEBI" id="CHEBI:52639"/>
        <dbReference type="ChEBI" id="CHEBI:295975"/>
        <dbReference type="EC" id="3.1.4.12"/>
    </reaction>
    <physiologicalReaction direction="left-to-right" evidence="12">
        <dbReference type="Rhea" id="RHEA:19254"/>
    </physiologicalReaction>
</comment>
<dbReference type="GO" id="GO:0005615">
    <property type="term" value="C:extracellular space"/>
    <property type="evidence" value="ECO:0007669"/>
    <property type="project" value="TreeGrafter"/>
</dbReference>
<dbReference type="PROSITE" id="PS50015">
    <property type="entry name" value="SAP_B"/>
    <property type="match status" value="1"/>
</dbReference>
<evidence type="ECO:0000256" key="4">
    <source>
        <dbReference type="ARBA" id="ARBA00022525"/>
    </source>
</evidence>
<dbReference type="InterPro" id="IPR045473">
    <property type="entry name" value="ASM_C"/>
</dbReference>
<dbReference type="InterPro" id="IPR004843">
    <property type="entry name" value="Calcineurin-like_PHP"/>
</dbReference>
<sequence length="698" mass="80225">MKFYTPCLYFYIFAAEVILLASSGIPSDSNHDNQLETDFFFEEEQDSSADVIRFRRESEQWGEDGAELSPKAGYEADKTVLSEKTEPFDRRNIPASESMEELGSRRFANGDDQIRDSSAQTESRIVDAEATGATHRERKFEDKMAAYLKRYRQRTNGNPFAFITCDICYVVAHVARGIVRSGKSEEVLVKVVADLCILFRIEDKRVCKMFVQEYRDEIFYLARHLSLEPWEACGIVLATPCHGHYYPGQNWTVTFPHTPKPQPRPPTPPKPSAPTLRVLHLTDLHLDFQYREGANADCREPLCCREDDAALAYYNSSVPSVKESGDKAGKYGHYGTCDIPSVTLVSLFKHLKNQSEKFDYILFTGDVPPHDIWNQSRADQLRYLHTLDEMFQTNLPGVPVYWAVGNHEAAPCNSFVIPGLPGRNMSWLYEPLAQVWGRWLPQDALSTVRSCAGYSVSPYKGFRIISINSNYCNKDNPWILLNTTDPCGTLQWLISELQQAEDNKEKVHILTHIPPGEAVCLQVWSHNFYDIINRYENTVVNQFYGHNHHDWFQMFYDTSDFQRPLNFGFVTPALTSRDETNPVYRIYTVDGNYEGSSWAVLDYTNYFLNLTEANSEEKATWAYGYNPKTDLNMTSLYAADWEDLVQRMENDDDLFQKFYFYYYNLHSAVPCDEDCKADIICSLKEGRSYDPDLCEIHG</sequence>
<dbReference type="SMART" id="SM00741">
    <property type="entry name" value="SapB"/>
    <property type="match status" value="1"/>
</dbReference>
<keyword evidence="7" id="KW-0378">Hydrolase</keyword>
<keyword evidence="16" id="KW-1185">Reference proteome</keyword>
<dbReference type="AlphaFoldDB" id="A0AAV3ZCN4"/>
<name>A0AAV3ZCN4_9GAST</name>